<sequence>MTNATPMEQKPAATRLWVILQQISRHRDLYARDKTRDGKVTAARTMLKLTAEVQTLAAELLAEAEQFVPEPVALETSLPVPTAGQ</sequence>
<dbReference type="RefSeq" id="WP_143393184.1">
    <property type="nucleotide sequence ID" value="NZ_NIDE01000005.1"/>
</dbReference>
<dbReference type="Proteomes" id="UP000214646">
    <property type="component" value="Unassembled WGS sequence"/>
</dbReference>
<dbReference type="AlphaFoldDB" id="A0A225E052"/>
<reference evidence="2" key="1">
    <citation type="submission" date="2017-06" db="EMBL/GenBank/DDBJ databases">
        <title>Genome analysis of Fimbriiglobus ruber SP5, the first member of the order Planctomycetales with confirmed chitinolytic capability.</title>
        <authorList>
            <person name="Ravin N.V."/>
            <person name="Rakitin A.L."/>
            <person name="Ivanova A.A."/>
            <person name="Beletsky A.V."/>
            <person name="Kulichevskaya I.S."/>
            <person name="Mardanov A.V."/>
            <person name="Dedysh S.N."/>
        </authorList>
    </citation>
    <scope>NUCLEOTIDE SEQUENCE [LARGE SCALE GENOMIC DNA]</scope>
    <source>
        <strain evidence="2">SP5</strain>
    </source>
</reference>
<name>A0A225E052_9BACT</name>
<organism evidence="1 2">
    <name type="scientific">Fimbriiglobus ruber</name>
    <dbReference type="NCBI Taxonomy" id="1908690"/>
    <lineage>
        <taxon>Bacteria</taxon>
        <taxon>Pseudomonadati</taxon>
        <taxon>Planctomycetota</taxon>
        <taxon>Planctomycetia</taxon>
        <taxon>Gemmatales</taxon>
        <taxon>Gemmataceae</taxon>
        <taxon>Fimbriiglobus</taxon>
    </lineage>
</organism>
<comment type="caution">
    <text evidence="1">The sequence shown here is derived from an EMBL/GenBank/DDBJ whole genome shotgun (WGS) entry which is preliminary data.</text>
</comment>
<evidence type="ECO:0000313" key="1">
    <source>
        <dbReference type="EMBL" id="OWK41737.1"/>
    </source>
</evidence>
<dbReference type="EMBL" id="NIDE01000005">
    <property type="protein sequence ID" value="OWK41737.1"/>
    <property type="molecule type" value="Genomic_DNA"/>
</dbReference>
<accession>A0A225E052</accession>
<keyword evidence="2" id="KW-1185">Reference proteome</keyword>
<proteinExistence type="predicted"/>
<gene>
    <name evidence="1" type="ORF">FRUB_03815</name>
</gene>
<protein>
    <submittedName>
        <fullName evidence="1">Uncharacterized protein</fullName>
    </submittedName>
</protein>
<evidence type="ECO:0000313" key="2">
    <source>
        <dbReference type="Proteomes" id="UP000214646"/>
    </source>
</evidence>